<evidence type="ECO:0000256" key="4">
    <source>
        <dbReference type="HAMAP-Rule" id="MF_00528"/>
    </source>
</evidence>
<comment type="function">
    <text evidence="4">Nucleoside triphosphate pyrophosphatase that hydrolyzes dTTP and UTP. May have a dual role in cell division arrest and in preventing the incorporation of modified nucleotides into cellular nucleic acids.</text>
</comment>
<dbReference type="GO" id="GO:0047429">
    <property type="term" value="F:nucleoside triphosphate diphosphatase activity"/>
    <property type="evidence" value="ECO:0007669"/>
    <property type="project" value="UniProtKB-EC"/>
</dbReference>
<dbReference type="EMBL" id="DSVL01000371">
    <property type="protein sequence ID" value="HFH30234.1"/>
    <property type="molecule type" value="Genomic_DNA"/>
</dbReference>
<comment type="caution">
    <text evidence="4">Lacks conserved residue(s) required for the propagation of feature annotation.</text>
</comment>
<dbReference type="GO" id="GO:0005737">
    <property type="term" value="C:cytoplasm"/>
    <property type="evidence" value="ECO:0007669"/>
    <property type="project" value="UniProtKB-SubCell"/>
</dbReference>
<gene>
    <name evidence="5" type="primary">maf</name>
    <name evidence="5" type="ORF">ENS59_12135</name>
</gene>
<evidence type="ECO:0000256" key="1">
    <source>
        <dbReference type="ARBA" id="ARBA00001968"/>
    </source>
</evidence>
<sequence length="195" mass="21940">MEPIILASGSLRRQEYFKLLGLPFNIMPSYVDETAPSDLSPREQAEHIAERKVKRILEILDGRLPLWILGADTIVSIDNKIFGKPANRQEAYDMLKTFSGRSHEVITAMALYVGREKRIAIKSVSSLVRFSNLSHEEIEWYLDTGEWQGVAGGYQIQALASCFISHIEGSYSGIVGLPIHEFYGMLRENGYPYGA</sequence>
<comment type="catalytic activity">
    <reaction evidence="4">
        <text>dTTP + H2O = dTMP + diphosphate + H(+)</text>
        <dbReference type="Rhea" id="RHEA:28534"/>
        <dbReference type="ChEBI" id="CHEBI:15377"/>
        <dbReference type="ChEBI" id="CHEBI:15378"/>
        <dbReference type="ChEBI" id="CHEBI:33019"/>
        <dbReference type="ChEBI" id="CHEBI:37568"/>
        <dbReference type="ChEBI" id="CHEBI:63528"/>
        <dbReference type="EC" id="3.6.1.9"/>
    </reaction>
</comment>
<evidence type="ECO:0000256" key="3">
    <source>
        <dbReference type="ARBA" id="ARBA00023080"/>
    </source>
</evidence>
<dbReference type="SUPFAM" id="SSF52972">
    <property type="entry name" value="ITPase-like"/>
    <property type="match status" value="1"/>
</dbReference>
<comment type="caution">
    <text evidence="5">The sequence shown here is derived from an EMBL/GenBank/DDBJ whole genome shotgun (WGS) entry which is preliminary data.</text>
</comment>
<comment type="similarity">
    <text evidence="4">Belongs to the Maf family. YhdE subfamily.</text>
</comment>
<dbReference type="PANTHER" id="PTHR43213">
    <property type="entry name" value="BIFUNCTIONAL DTTP/UTP PYROPHOSPHATASE/METHYLTRANSFERASE PROTEIN-RELATED"/>
    <property type="match status" value="1"/>
</dbReference>
<feature type="active site" description="Proton acceptor" evidence="4">
    <location>
        <position position="72"/>
    </location>
</feature>
<organism evidence="5">
    <name type="scientific">Gracilinema caldarium</name>
    <dbReference type="NCBI Taxonomy" id="215591"/>
    <lineage>
        <taxon>Bacteria</taxon>
        <taxon>Pseudomonadati</taxon>
        <taxon>Spirochaetota</taxon>
        <taxon>Spirochaetia</taxon>
        <taxon>Spirochaetales</taxon>
        <taxon>Breznakiellaceae</taxon>
        <taxon>Gracilinema</taxon>
    </lineage>
</organism>
<reference evidence="5" key="1">
    <citation type="journal article" date="2020" name="mSystems">
        <title>Genome- and Community-Level Interaction Insights into Carbon Utilization and Element Cycling Functions of Hydrothermarchaeota in Hydrothermal Sediment.</title>
        <authorList>
            <person name="Zhou Z."/>
            <person name="Liu Y."/>
            <person name="Xu W."/>
            <person name="Pan J."/>
            <person name="Luo Z.H."/>
            <person name="Li M."/>
        </authorList>
    </citation>
    <scope>NUCLEOTIDE SEQUENCE [LARGE SCALE GENOMIC DNA]</scope>
    <source>
        <strain evidence="5">SpSt-503</strain>
    </source>
</reference>
<feature type="site" description="Important for substrate specificity" evidence="4">
    <location>
        <position position="12"/>
    </location>
</feature>
<proteinExistence type="inferred from homology"/>
<dbReference type="InterPro" id="IPR003697">
    <property type="entry name" value="Maf-like"/>
</dbReference>
<comment type="cofactor">
    <cofactor evidence="1 4">
        <name>a divalent metal cation</name>
        <dbReference type="ChEBI" id="CHEBI:60240"/>
    </cofactor>
</comment>
<dbReference type="HAMAP" id="MF_00528">
    <property type="entry name" value="Maf"/>
    <property type="match status" value="1"/>
</dbReference>
<dbReference type="Pfam" id="PF02545">
    <property type="entry name" value="Maf"/>
    <property type="match status" value="1"/>
</dbReference>
<feature type="site" description="Important for substrate specificity" evidence="4">
    <location>
        <position position="73"/>
    </location>
</feature>
<dbReference type="PIRSF" id="PIRSF006305">
    <property type="entry name" value="Maf"/>
    <property type="match status" value="1"/>
</dbReference>
<evidence type="ECO:0000313" key="5">
    <source>
        <dbReference type="EMBL" id="HFH30234.1"/>
    </source>
</evidence>
<dbReference type="AlphaFoldDB" id="A0A7C3EEI1"/>
<dbReference type="CDD" id="cd00555">
    <property type="entry name" value="Maf"/>
    <property type="match status" value="1"/>
</dbReference>
<protein>
    <recommendedName>
        <fullName evidence="4">dTTP/UTP pyrophosphatase</fullName>
        <shortName evidence="4">dTTPase/UTPase</shortName>
        <ecNumber evidence="4">3.6.1.9</ecNumber>
    </recommendedName>
    <alternativeName>
        <fullName evidence="4">Nucleoside triphosphate pyrophosphatase</fullName>
    </alternativeName>
    <alternativeName>
        <fullName evidence="4">Nucleotide pyrophosphatase</fullName>
        <shortName evidence="4">Nucleotide PPase</shortName>
    </alternativeName>
</protein>
<accession>A0A7C3EEI1</accession>
<dbReference type="Gene3D" id="3.90.950.10">
    <property type="match status" value="1"/>
</dbReference>
<comment type="subcellular location">
    <subcellularLocation>
        <location evidence="4">Cytoplasm</location>
    </subcellularLocation>
</comment>
<dbReference type="GO" id="GO:0009117">
    <property type="term" value="P:nucleotide metabolic process"/>
    <property type="evidence" value="ECO:0007669"/>
    <property type="project" value="UniProtKB-KW"/>
</dbReference>
<evidence type="ECO:0000256" key="2">
    <source>
        <dbReference type="ARBA" id="ARBA00022801"/>
    </source>
</evidence>
<name>A0A7C3EEI1_9SPIR</name>
<keyword evidence="4" id="KW-0963">Cytoplasm</keyword>
<keyword evidence="3 4" id="KW-0546">Nucleotide metabolism</keyword>
<dbReference type="EC" id="3.6.1.9" evidence="4"/>
<dbReference type="InterPro" id="IPR029001">
    <property type="entry name" value="ITPase-like_fam"/>
</dbReference>
<dbReference type="NCBIfam" id="TIGR00172">
    <property type="entry name" value="maf"/>
    <property type="match status" value="1"/>
</dbReference>
<keyword evidence="2 4" id="KW-0378">Hydrolase</keyword>
<comment type="catalytic activity">
    <reaction evidence="4">
        <text>UTP + H2O = UMP + diphosphate + H(+)</text>
        <dbReference type="Rhea" id="RHEA:29395"/>
        <dbReference type="ChEBI" id="CHEBI:15377"/>
        <dbReference type="ChEBI" id="CHEBI:15378"/>
        <dbReference type="ChEBI" id="CHEBI:33019"/>
        <dbReference type="ChEBI" id="CHEBI:46398"/>
        <dbReference type="ChEBI" id="CHEBI:57865"/>
        <dbReference type="EC" id="3.6.1.9"/>
    </reaction>
</comment>
<feature type="site" description="Important for substrate specificity" evidence="4">
    <location>
        <position position="157"/>
    </location>
</feature>
<dbReference type="PANTHER" id="PTHR43213:SF5">
    <property type="entry name" value="BIFUNCTIONAL DTTP_UTP PYROPHOSPHATASE_METHYLTRANSFERASE PROTEIN-RELATED"/>
    <property type="match status" value="1"/>
</dbReference>